<dbReference type="InterPro" id="IPR036049">
    <property type="entry name" value="Ribosomal_uL29_sf"/>
</dbReference>
<comment type="caution">
    <text evidence="5">The sequence shown here is derived from an EMBL/GenBank/DDBJ whole genome shotgun (WGS) entry which is preliminary data.</text>
</comment>
<dbReference type="GO" id="GO:0006412">
    <property type="term" value="P:translation"/>
    <property type="evidence" value="ECO:0007669"/>
    <property type="project" value="UniProtKB-UniRule"/>
</dbReference>
<keyword evidence="6" id="KW-1185">Reference proteome</keyword>
<proteinExistence type="inferred from homology"/>
<protein>
    <recommendedName>
        <fullName evidence="4">Large ribosomal subunit protein uL29</fullName>
    </recommendedName>
</protein>
<dbReference type="GO" id="GO:0005840">
    <property type="term" value="C:ribosome"/>
    <property type="evidence" value="ECO:0007669"/>
    <property type="project" value="UniProtKB-KW"/>
</dbReference>
<dbReference type="AlphaFoldDB" id="A0A1F2P7X6"/>
<accession>A0A1F2P7X6</accession>
<keyword evidence="3 4" id="KW-0687">Ribonucleoprotein</keyword>
<dbReference type="EMBL" id="LYOS01000004">
    <property type="protein sequence ID" value="OFV67429.1"/>
    <property type="molecule type" value="Genomic_DNA"/>
</dbReference>
<dbReference type="Pfam" id="PF00831">
    <property type="entry name" value="Ribosomal_L29"/>
    <property type="match status" value="1"/>
</dbReference>
<reference evidence="5" key="1">
    <citation type="submission" date="2016-05" db="EMBL/GenBank/DDBJ databases">
        <title>Microbial consortia oxidize butane by reversing methanogenesis.</title>
        <authorList>
            <person name="Laso-Perez R."/>
            <person name="Richter M."/>
            <person name="Wegener G."/>
            <person name="Musat F."/>
        </authorList>
    </citation>
    <scope>NUCLEOTIDE SEQUENCE [LARGE SCALE GENOMIC DNA]</scope>
    <source>
        <strain evidence="5">BOX2</strain>
    </source>
</reference>
<dbReference type="PROSITE" id="PS00579">
    <property type="entry name" value="RIBOSOMAL_L29"/>
    <property type="match status" value="1"/>
</dbReference>
<dbReference type="GO" id="GO:0003735">
    <property type="term" value="F:structural constituent of ribosome"/>
    <property type="evidence" value="ECO:0007669"/>
    <property type="project" value="InterPro"/>
</dbReference>
<evidence type="ECO:0000313" key="5">
    <source>
        <dbReference type="EMBL" id="OFV67429.1"/>
    </source>
</evidence>
<dbReference type="NCBIfam" id="TIGR00012">
    <property type="entry name" value="L29"/>
    <property type="match status" value="1"/>
</dbReference>
<dbReference type="Proteomes" id="UP000186940">
    <property type="component" value="Unassembled WGS sequence"/>
</dbReference>
<dbReference type="SUPFAM" id="SSF46561">
    <property type="entry name" value="Ribosomal protein L29 (L29p)"/>
    <property type="match status" value="1"/>
</dbReference>
<evidence type="ECO:0000313" key="6">
    <source>
        <dbReference type="Proteomes" id="UP000186940"/>
    </source>
</evidence>
<dbReference type="InterPro" id="IPR001854">
    <property type="entry name" value="Ribosomal_uL29"/>
</dbReference>
<dbReference type="GO" id="GO:1990904">
    <property type="term" value="C:ribonucleoprotein complex"/>
    <property type="evidence" value="ECO:0007669"/>
    <property type="project" value="UniProtKB-KW"/>
</dbReference>
<evidence type="ECO:0000256" key="2">
    <source>
        <dbReference type="ARBA" id="ARBA00022980"/>
    </source>
</evidence>
<dbReference type="HAMAP" id="MF_00374">
    <property type="entry name" value="Ribosomal_uL29"/>
    <property type="match status" value="1"/>
</dbReference>
<evidence type="ECO:0000256" key="1">
    <source>
        <dbReference type="ARBA" id="ARBA00009254"/>
    </source>
</evidence>
<dbReference type="Gene3D" id="1.10.287.310">
    <property type="match status" value="1"/>
</dbReference>
<dbReference type="STRING" id="1838285.SCAL_001347"/>
<dbReference type="InterPro" id="IPR018254">
    <property type="entry name" value="Ribosomal_uL29_CS"/>
</dbReference>
<sequence>MRDEELGDELGRLENELIQERGISASGGAPTNPNAIGQIKKDIARIKTVQRERRGDNASL</sequence>
<name>A0A1F2P7X6_9EURY</name>
<comment type="similarity">
    <text evidence="1 4">Belongs to the universal ribosomal protein uL29 family.</text>
</comment>
<evidence type="ECO:0000256" key="3">
    <source>
        <dbReference type="ARBA" id="ARBA00023274"/>
    </source>
</evidence>
<keyword evidence="2 4" id="KW-0689">Ribosomal protein</keyword>
<dbReference type="PATRIC" id="fig|1838285.3.peg.1368"/>
<gene>
    <name evidence="4" type="primary">rpl29</name>
    <name evidence="5" type="ORF">SCAL_001347</name>
</gene>
<evidence type="ECO:0000256" key="4">
    <source>
        <dbReference type="HAMAP-Rule" id="MF_00374"/>
    </source>
</evidence>
<dbReference type="CDD" id="cd00427">
    <property type="entry name" value="Ribosomal_L29_HIP"/>
    <property type="match status" value="1"/>
</dbReference>
<organism evidence="5 6">
    <name type="scientific">Candidatus Syntropharchaeum caldarium</name>
    <dbReference type="NCBI Taxonomy" id="1838285"/>
    <lineage>
        <taxon>Archaea</taxon>
        <taxon>Methanobacteriati</taxon>
        <taxon>Methanobacteriota</taxon>
        <taxon>Stenosarchaea group</taxon>
        <taxon>Methanomicrobia</taxon>
        <taxon>Methanosarcinales</taxon>
        <taxon>ANME-2 cluster</taxon>
        <taxon>Candidatus Syntropharchaeum</taxon>
    </lineage>
</organism>